<sequence length="80" mass="8769">MPNRGHLSLTTVVFHHRPQALNPAEAAAPLRRRRRISPPLLSSSASPLCPVKKPQLPSPPLAVPCHRRYSQPVPVPSSRS</sequence>
<keyword evidence="3" id="KW-1185">Reference proteome</keyword>
<reference evidence="2 3" key="1">
    <citation type="journal article" date="2023" name="G3 (Bethesda)">
        <title>A chromosome-length genome assembly and annotation of blackberry (Rubus argutus, cv. 'Hillquist').</title>
        <authorList>
            <person name="Bruna T."/>
            <person name="Aryal R."/>
            <person name="Dudchenko O."/>
            <person name="Sargent D.J."/>
            <person name="Mead D."/>
            <person name="Buti M."/>
            <person name="Cavallini A."/>
            <person name="Hytonen T."/>
            <person name="Andres J."/>
            <person name="Pham M."/>
            <person name="Weisz D."/>
            <person name="Mascagni F."/>
            <person name="Usai G."/>
            <person name="Natali L."/>
            <person name="Bassil N."/>
            <person name="Fernandez G.E."/>
            <person name="Lomsadze A."/>
            <person name="Armour M."/>
            <person name="Olukolu B."/>
            <person name="Poorten T."/>
            <person name="Britton C."/>
            <person name="Davik J."/>
            <person name="Ashrafi H."/>
            <person name="Aiden E.L."/>
            <person name="Borodovsky M."/>
            <person name="Worthington M."/>
        </authorList>
    </citation>
    <scope>NUCLEOTIDE SEQUENCE [LARGE SCALE GENOMIC DNA]</scope>
    <source>
        <strain evidence="2">PI 553951</strain>
    </source>
</reference>
<evidence type="ECO:0000313" key="2">
    <source>
        <dbReference type="EMBL" id="KAK9932274.1"/>
    </source>
</evidence>
<feature type="compositionally biased region" description="Low complexity" evidence="1">
    <location>
        <begin position="37"/>
        <end position="48"/>
    </location>
</feature>
<comment type="caution">
    <text evidence="2">The sequence shown here is derived from an EMBL/GenBank/DDBJ whole genome shotgun (WGS) entry which is preliminary data.</text>
</comment>
<evidence type="ECO:0000313" key="3">
    <source>
        <dbReference type="Proteomes" id="UP001457282"/>
    </source>
</evidence>
<gene>
    <name evidence="2" type="ORF">M0R45_019520</name>
</gene>
<name>A0AAW1X7K7_RUBAR</name>
<organism evidence="2 3">
    <name type="scientific">Rubus argutus</name>
    <name type="common">Southern blackberry</name>
    <dbReference type="NCBI Taxonomy" id="59490"/>
    <lineage>
        <taxon>Eukaryota</taxon>
        <taxon>Viridiplantae</taxon>
        <taxon>Streptophyta</taxon>
        <taxon>Embryophyta</taxon>
        <taxon>Tracheophyta</taxon>
        <taxon>Spermatophyta</taxon>
        <taxon>Magnoliopsida</taxon>
        <taxon>eudicotyledons</taxon>
        <taxon>Gunneridae</taxon>
        <taxon>Pentapetalae</taxon>
        <taxon>rosids</taxon>
        <taxon>fabids</taxon>
        <taxon>Rosales</taxon>
        <taxon>Rosaceae</taxon>
        <taxon>Rosoideae</taxon>
        <taxon>Rosoideae incertae sedis</taxon>
        <taxon>Rubus</taxon>
    </lineage>
</organism>
<feature type="compositionally biased region" description="Low complexity" evidence="1">
    <location>
        <begin position="20"/>
        <end position="29"/>
    </location>
</feature>
<feature type="region of interest" description="Disordered" evidence="1">
    <location>
        <begin position="20"/>
        <end position="80"/>
    </location>
</feature>
<proteinExistence type="predicted"/>
<evidence type="ECO:0000256" key="1">
    <source>
        <dbReference type="SAM" id="MobiDB-lite"/>
    </source>
</evidence>
<protein>
    <submittedName>
        <fullName evidence="2">Uncharacterized protein</fullName>
    </submittedName>
</protein>
<accession>A0AAW1X7K7</accession>
<dbReference type="AlphaFoldDB" id="A0AAW1X7K7"/>
<dbReference type="EMBL" id="JBEDUW010000004">
    <property type="protein sequence ID" value="KAK9932274.1"/>
    <property type="molecule type" value="Genomic_DNA"/>
</dbReference>
<dbReference type="Proteomes" id="UP001457282">
    <property type="component" value="Unassembled WGS sequence"/>
</dbReference>